<dbReference type="RefSeq" id="WP_109719055.1">
    <property type="nucleotide sequence ID" value="NZ_QEQK01000003.1"/>
</dbReference>
<organism evidence="1 2">
    <name type="scientific">Abyssibacter profundi</name>
    <dbReference type="NCBI Taxonomy" id="2182787"/>
    <lineage>
        <taxon>Bacteria</taxon>
        <taxon>Pseudomonadati</taxon>
        <taxon>Pseudomonadota</taxon>
        <taxon>Gammaproteobacteria</taxon>
        <taxon>Chromatiales</taxon>
        <taxon>Oceanococcaceae</taxon>
        <taxon>Abyssibacter</taxon>
    </lineage>
</organism>
<keyword evidence="2" id="KW-1185">Reference proteome</keyword>
<gene>
    <name evidence="1" type="ORF">DEH80_03280</name>
</gene>
<dbReference type="Proteomes" id="UP000251800">
    <property type="component" value="Unassembled WGS sequence"/>
</dbReference>
<dbReference type="AlphaFoldDB" id="A0A363UNK5"/>
<protein>
    <submittedName>
        <fullName evidence="1">Uncharacterized protein</fullName>
    </submittedName>
</protein>
<dbReference type="EMBL" id="QEQK01000003">
    <property type="protein sequence ID" value="PWN56975.1"/>
    <property type="molecule type" value="Genomic_DNA"/>
</dbReference>
<evidence type="ECO:0000313" key="2">
    <source>
        <dbReference type="Proteomes" id="UP000251800"/>
    </source>
</evidence>
<accession>A0A363UNK5</accession>
<name>A0A363UNK5_9GAMM</name>
<comment type="caution">
    <text evidence="1">The sequence shown here is derived from an EMBL/GenBank/DDBJ whole genome shotgun (WGS) entry which is preliminary data.</text>
</comment>
<evidence type="ECO:0000313" key="1">
    <source>
        <dbReference type="EMBL" id="PWN56975.1"/>
    </source>
</evidence>
<reference evidence="1 2" key="1">
    <citation type="submission" date="2018-05" db="EMBL/GenBank/DDBJ databases">
        <title>Abyssibacter profundi OUC007T gen. nov., sp. nov, a marine bacterium isolated from seawater of the Mariana Trench.</title>
        <authorList>
            <person name="Zhou S."/>
        </authorList>
    </citation>
    <scope>NUCLEOTIDE SEQUENCE [LARGE SCALE GENOMIC DNA]</scope>
    <source>
        <strain evidence="1 2">OUC007</strain>
    </source>
</reference>
<sequence>MQIDDRLRRAALAEALAAVGARRRRPVRYACVAERWAKTGLRRSDLDHCVDRLVQRRGACLRFAAGQGDWLLSLTPAGASQLRKQRALWSPAGLRNALSLRRRRLRQRARQVCAGTVVRPSVERRQPA</sequence>
<proteinExistence type="predicted"/>